<dbReference type="EMBL" id="LT934121">
    <property type="protein sequence ID" value="VAI46454.1"/>
    <property type="molecule type" value="Genomic_DNA"/>
</dbReference>
<organism evidence="3 4">
    <name type="scientific">Triticum turgidum subsp. durum</name>
    <name type="common">Durum wheat</name>
    <name type="synonym">Triticum durum</name>
    <dbReference type="NCBI Taxonomy" id="4567"/>
    <lineage>
        <taxon>Eukaryota</taxon>
        <taxon>Viridiplantae</taxon>
        <taxon>Streptophyta</taxon>
        <taxon>Embryophyta</taxon>
        <taxon>Tracheophyta</taxon>
        <taxon>Spermatophyta</taxon>
        <taxon>Magnoliopsida</taxon>
        <taxon>Liliopsida</taxon>
        <taxon>Poales</taxon>
        <taxon>Poaceae</taxon>
        <taxon>BOP clade</taxon>
        <taxon>Pooideae</taxon>
        <taxon>Triticodae</taxon>
        <taxon>Triticeae</taxon>
        <taxon>Triticinae</taxon>
        <taxon>Triticum</taxon>
    </lineage>
</organism>
<dbReference type="PANTHER" id="PTHR13547">
    <property type="match status" value="1"/>
</dbReference>
<evidence type="ECO:0000313" key="3">
    <source>
        <dbReference type="EMBL" id="VAI46454.1"/>
    </source>
</evidence>
<dbReference type="AlphaFoldDB" id="A0A9R0Y0F5"/>
<reference evidence="3 4" key="1">
    <citation type="submission" date="2017-09" db="EMBL/GenBank/DDBJ databases">
        <authorList>
            <consortium name="International Durum Wheat Genome Sequencing Consortium (IDWGSC)"/>
            <person name="Milanesi L."/>
        </authorList>
    </citation>
    <scope>NUCLEOTIDE SEQUENCE [LARGE SCALE GENOMIC DNA]</scope>
    <source>
        <strain evidence="4">cv. Svevo</strain>
    </source>
</reference>
<dbReference type="GO" id="GO:0001682">
    <property type="term" value="P:tRNA 5'-leader removal"/>
    <property type="evidence" value="ECO:0007669"/>
    <property type="project" value="TreeGrafter"/>
</dbReference>
<dbReference type="PANTHER" id="PTHR13547:SF13">
    <property type="entry name" value="PROTEINACEOUS RNASE P 2"/>
    <property type="match status" value="1"/>
</dbReference>
<accession>A0A9R0Y0F5</accession>
<dbReference type="Pfam" id="PF17177">
    <property type="entry name" value="PPR_long"/>
    <property type="match status" value="1"/>
</dbReference>
<dbReference type="Gramene" id="TRITD6Av1G124380.1">
    <property type="protein sequence ID" value="TRITD6Av1G124380.1"/>
    <property type="gene ID" value="TRITD6Av1G124380"/>
</dbReference>
<feature type="domain" description="PROP1-like PPR" evidence="2">
    <location>
        <begin position="50"/>
        <end position="158"/>
    </location>
</feature>
<protein>
    <recommendedName>
        <fullName evidence="2">PROP1-like PPR domain-containing protein</fullName>
    </recommendedName>
</protein>
<dbReference type="Proteomes" id="UP000324705">
    <property type="component" value="Chromosome 6A"/>
</dbReference>
<name>A0A9R0Y0F5_TRITD</name>
<dbReference type="InterPro" id="IPR033443">
    <property type="entry name" value="PROP1-like_PPR_dom"/>
</dbReference>
<dbReference type="InterPro" id="IPR011990">
    <property type="entry name" value="TPR-like_helical_dom_sf"/>
</dbReference>
<evidence type="ECO:0000256" key="1">
    <source>
        <dbReference type="ARBA" id="ARBA00022737"/>
    </source>
</evidence>
<dbReference type="GO" id="GO:0004526">
    <property type="term" value="F:ribonuclease P activity"/>
    <property type="evidence" value="ECO:0007669"/>
    <property type="project" value="TreeGrafter"/>
</dbReference>
<keyword evidence="4" id="KW-1185">Reference proteome</keyword>
<proteinExistence type="predicted"/>
<evidence type="ECO:0000313" key="4">
    <source>
        <dbReference type="Proteomes" id="UP000324705"/>
    </source>
</evidence>
<keyword evidence="1" id="KW-0677">Repeat</keyword>
<sequence>MAAFDAAVSGLDTAPDLRLAAHQYEQLLHLLASADARRVPPAAAARRVHRGRDEAFGLVSTMRQKYGLAPRLRSYSPVLAMFRRAGEAGKAYAVEAHMAASAVSPEEPEFAALHEVSATVWDADKVYEYMHKLQRAVGCVIEETTEVLEGRFRCEKAATAGKAEWDVCQVRTPLRRTTVGAINWGGFGPDHGWCSEPGDKPHHSNRLSASRRDEGLVGTPMAPLRSYLPLPRIGSRWVEELGAHDLHNGSIDALHCLLAGAGLRLPPHPDAVEFAARSNGKQQHRWQVEAVGSSSRGQKRQAETEGCCRVVIWMENWRPCPPTQSMECPTRILLACYKKEGFSVGFSVRLPPWTIIFIKSRRKCHETSNVAAEFAGGRSAEFAGGTKSSV</sequence>
<evidence type="ECO:0000259" key="2">
    <source>
        <dbReference type="Pfam" id="PF17177"/>
    </source>
</evidence>
<gene>
    <name evidence="3" type="ORF">TRITD_6Av1G124380</name>
</gene>
<dbReference type="Gene3D" id="1.25.40.10">
    <property type="entry name" value="Tetratricopeptide repeat domain"/>
    <property type="match status" value="1"/>
</dbReference>